<dbReference type="InterPro" id="IPR011008">
    <property type="entry name" value="Dimeric_a/b-barrel"/>
</dbReference>
<dbReference type="InterPro" id="IPR007138">
    <property type="entry name" value="ABM_dom"/>
</dbReference>
<proteinExistence type="predicted"/>
<dbReference type="Gene3D" id="3.30.70.100">
    <property type="match status" value="1"/>
</dbReference>
<keyword evidence="2" id="KW-0560">Oxidoreductase</keyword>
<dbReference type="SUPFAM" id="SSF54909">
    <property type="entry name" value="Dimeric alpha+beta barrel"/>
    <property type="match status" value="1"/>
</dbReference>
<feature type="domain" description="ABM" evidence="1">
    <location>
        <begin position="9"/>
        <end position="97"/>
    </location>
</feature>
<accession>A0ABW6P5F2</accession>
<organism evidence="2 3">
    <name type="scientific">Nocardia aobensis</name>
    <dbReference type="NCBI Taxonomy" id="257277"/>
    <lineage>
        <taxon>Bacteria</taxon>
        <taxon>Bacillati</taxon>
        <taxon>Actinomycetota</taxon>
        <taxon>Actinomycetes</taxon>
        <taxon>Mycobacteriales</taxon>
        <taxon>Nocardiaceae</taxon>
        <taxon>Nocardia</taxon>
    </lineage>
</organism>
<dbReference type="PROSITE" id="PS51725">
    <property type="entry name" value="ABM"/>
    <property type="match status" value="1"/>
</dbReference>
<protein>
    <submittedName>
        <fullName evidence="2">Quinol monooxygenase</fullName>
        <ecNumber evidence="2">1.-.-.-</ecNumber>
    </submittedName>
</protein>
<dbReference type="RefSeq" id="WP_387395334.1">
    <property type="nucleotide sequence ID" value="NZ_JBIAMT010000003.1"/>
</dbReference>
<dbReference type="GO" id="GO:0004497">
    <property type="term" value="F:monooxygenase activity"/>
    <property type="evidence" value="ECO:0007669"/>
    <property type="project" value="UniProtKB-KW"/>
</dbReference>
<dbReference type="EMBL" id="JBIAMT010000003">
    <property type="protein sequence ID" value="MFF0498198.1"/>
    <property type="molecule type" value="Genomic_DNA"/>
</dbReference>
<keyword evidence="3" id="KW-1185">Reference proteome</keyword>
<gene>
    <name evidence="2" type="ORF">ACFYU5_17450</name>
</gene>
<sequence>MSSGSGNMFSVYGRMTALPGRRDELIAVLLAGFRAGGDDSGLLHYSINTAFDDPDTIWLTQLWRDKDAHDVTTRSEPVAAVSRQVLPLLARQPDGAYGHTVHVGGRLTEG</sequence>
<dbReference type="Proteomes" id="UP001601442">
    <property type="component" value="Unassembled WGS sequence"/>
</dbReference>
<dbReference type="Pfam" id="PF03992">
    <property type="entry name" value="ABM"/>
    <property type="match status" value="1"/>
</dbReference>
<evidence type="ECO:0000313" key="3">
    <source>
        <dbReference type="Proteomes" id="UP001601442"/>
    </source>
</evidence>
<evidence type="ECO:0000313" key="2">
    <source>
        <dbReference type="EMBL" id="MFF0498198.1"/>
    </source>
</evidence>
<reference evidence="2 3" key="1">
    <citation type="submission" date="2024-10" db="EMBL/GenBank/DDBJ databases">
        <title>The Natural Products Discovery Center: Release of the First 8490 Sequenced Strains for Exploring Actinobacteria Biosynthetic Diversity.</title>
        <authorList>
            <person name="Kalkreuter E."/>
            <person name="Kautsar S.A."/>
            <person name="Yang D."/>
            <person name="Bader C.D."/>
            <person name="Teijaro C.N."/>
            <person name="Fluegel L."/>
            <person name="Davis C.M."/>
            <person name="Simpson J.R."/>
            <person name="Lauterbach L."/>
            <person name="Steele A.D."/>
            <person name="Gui C."/>
            <person name="Meng S."/>
            <person name="Li G."/>
            <person name="Viehrig K."/>
            <person name="Ye F."/>
            <person name="Su P."/>
            <person name="Kiefer A.F."/>
            <person name="Nichols A."/>
            <person name="Cepeda A.J."/>
            <person name="Yan W."/>
            <person name="Fan B."/>
            <person name="Jiang Y."/>
            <person name="Adhikari A."/>
            <person name="Zheng C.-J."/>
            <person name="Schuster L."/>
            <person name="Cowan T.M."/>
            <person name="Smanski M.J."/>
            <person name="Chevrette M.G."/>
            <person name="De Carvalho L.P.S."/>
            <person name="Shen B."/>
        </authorList>
    </citation>
    <scope>NUCLEOTIDE SEQUENCE [LARGE SCALE GENOMIC DNA]</scope>
    <source>
        <strain evidence="2 3">NPDC004119</strain>
    </source>
</reference>
<evidence type="ECO:0000259" key="1">
    <source>
        <dbReference type="PROSITE" id="PS51725"/>
    </source>
</evidence>
<dbReference type="EC" id="1.-.-.-" evidence="2"/>
<keyword evidence="2" id="KW-0503">Monooxygenase</keyword>
<name>A0ABW6P5F2_9NOCA</name>
<comment type="caution">
    <text evidence="2">The sequence shown here is derived from an EMBL/GenBank/DDBJ whole genome shotgun (WGS) entry which is preliminary data.</text>
</comment>